<dbReference type="InterPro" id="IPR036291">
    <property type="entry name" value="NAD(P)-bd_dom_sf"/>
</dbReference>
<comment type="catalytic activity">
    <reaction evidence="10">
        <text>a 2,3-saturated acyl-[ACP] + NADP(+) = a (2E)-enoyl-[ACP] + NADPH + H(+)</text>
        <dbReference type="Rhea" id="RHEA:22564"/>
        <dbReference type="Rhea" id="RHEA-COMP:9925"/>
        <dbReference type="Rhea" id="RHEA-COMP:9926"/>
        <dbReference type="ChEBI" id="CHEBI:15378"/>
        <dbReference type="ChEBI" id="CHEBI:57783"/>
        <dbReference type="ChEBI" id="CHEBI:58349"/>
        <dbReference type="ChEBI" id="CHEBI:78784"/>
        <dbReference type="ChEBI" id="CHEBI:78785"/>
        <dbReference type="EC" id="1.3.1.104"/>
    </reaction>
</comment>
<keyword evidence="13" id="KW-1185">Reference proteome</keyword>
<dbReference type="AlphaFoldDB" id="A0A517XSK6"/>
<feature type="domain" description="Enoyl reductase (ER)" evidence="11">
    <location>
        <begin position="10"/>
        <end position="325"/>
    </location>
</feature>
<evidence type="ECO:0000256" key="2">
    <source>
        <dbReference type="ARBA" id="ARBA00022516"/>
    </source>
</evidence>
<dbReference type="InterPro" id="IPR011032">
    <property type="entry name" value="GroES-like_sf"/>
</dbReference>
<evidence type="ECO:0000256" key="4">
    <source>
        <dbReference type="ARBA" id="ARBA00022857"/>
    </source>
</evidence>
<evidence type="ECO:0000256" key="5">
    <source>
        <dbReference type="ARBA" id="ARBA00022946"/>
    </source>
</evidence>
<reference evidence="12 13" key="1">
    <citation type="submission" date="2019-02" db="EMBL/GenBank/DDBJ databases">
        <title>Deep-cultivation of Planctomycetes and their phenomic and genomic characterization uncovers novel biology.</title>
        <authorList>
            <person name="Wiegand S."/>
            <person name="Jogler M."/>
            <person name="Boedeker C."/>
            <person name="Pinto D."/>
            <person name="Vollmers J."/>
            <person name="Rivas-Marin E."/>
            <person name="Kohn T."/>
            <person name="Peeters S.H."/>
            <person name="Heuer A."/>
            <person name="Rast P."/>
            <person name="Oberbeckmann S."/>
            <person name="Bunk B."/>
            <person name="Jeske O."/>
            <person name="Meyerdierks A."/>
            <person name="Storesund J.E."/>
            <person name="Kallscheuer N."/>
            <person name="Luecker S."/>
            <person name="Lage O.M."/>
            <person name="Pohl T."/>
            <person name="Merkel B.J."/>
            <person name="Hornburger P."/>
            <person name="Mueller R.-W."/>
            <person name="Bruemmer F."/>
            <person name="Labrenz M."/>
            <person name="Spormann A.M."/>
            <person name="Op den Camp H."/>
            <person name="Overmann J."/>
            <person name="Amann R."/>
            <person name="Jetten M.S.M."/>
            <person name="Mascher T."/>
            <person name="Medema M.H."/>
            <person name="Devos D.P."/>
            <person name="Kaster A.-K."/>
            <person name="Ovreas L."/>
            <person name="Rohde M."/>
            <person name="Galperin M.Y."/>
            <person name="Jogler C."/>
        </authorList>
    </citation>
    <scope>NUCLEOTIDE SEQUENCE [LARGE SCALE GENOMIC DNA]</scope>
    <source>
        <strain evidence="12 13">ETA_A1</strain>
    </source>
</reference>
<evidence type="ECO:0000256" key="1">
    <source>
        <dbReference type="ARBA" id="ARBA00010371"/>
    </source>
</evidence>
<dbReference type="Proteomes" id="UP000319576">
    <property type="component" value="Chromosome"/>
</dbReference>
<dbReference type="EMBL" id="CP036273">
    <property type="protein sequence ID" value="QDU20462.1"/>
    <property type="molecule type" value="Genomic_DNA"/>
</dbReference>
<evidence type="ECO:0000256" key="8">
    <source>
        <dbReference type="ARBA" id="ARBA00023160"/>
    </source>
</evidence>
<dbReference type="SMART" id="SM00829">
    <property type="entry name" value="PKS_ER"/>
    <property type="match status" value="1"/>
</dbReference>
<keyword evidence="7" id="KW-0443">Lipid metabolism</keyword>
<dbReference type="InterPro" id="IPR013154">
    <property type="entry name" value="ADH-like_N"/>
</dbReference>
<dbReference type="CDD" id="cd05282">
    <property type="entry name" value="ETR_like"/>
    <property type="match status" value="1"/>
</dbReference>
<evidence type="ECO:0000256" key="7">
    <source>
        <dbReference type="ARBA" id="ARBA00023098"/>
    </source>
</evidence>
<dbReference type="PANTHER" id="PTHR43981:SF2">
    <property type="entry name" value="ENOYL-[ACYL-CARRIER-PROTEIN] REDUCTASE, MITOCHONDRIAL"/>
    <property type="match status" value="1"/>
</dbReference>
<organism evidence="12 13">
    <name type="scientific">Urbifossiella limnaea</name>
    <dbReference type="NCBI Taxonomy" id="2528023"/>
    <lineage>
        <taxon>Bacteria</taxon>
        <taxon>Pseudomonadati</taxon>
        <taxon>Planctomycetota</taxon>
        <taxon>Planctomycetia</taxon>
        <taxon>Gemmatales</taxon>
        <taxon>Gemmataceae</taxon>
        <taxon>Urbifossiella</taxon>
    </lineage>
</organism>
<keyword evidence="5" id="KW-0809">Transit peptide</keyword>
<evidence type="ECO:0000256" key="6">
    <source>
        <dbReference type="ARBA" id="ARBA00023002"/>
    </source>
</evidence>
<proteinExistence type="inferred from homology"/>
<gene>
    <name evidence="12" type="primary">adhT_2</name>
    <name evidence="12" type="ORF">ETAA1_24140</name>
</gene>
<evidence type="ECO:0000313" key="13">
    <source>
        <dbReference type="Proteomes" id="UP000319576"/>
    </source>
</evidence>
<name>A0A517XSK6_9BACT</name>
<dbReference type="PANTHER" id="PTHR43981">
    <property type="entry name" value="ENOYL-[ACYL-CARRIER-PROTEIN] REDUCTASE, MITOCHONDRIAL"/>
    <property type="match status" value="1"/>
</dbReference>
<keyword evidence="3" id="KW-0276">Fatty acid metabolism</keyword>
<keyword evidence="6 12" id="KW-0560">Oxidoreductase</keyword>
<dbReference type="KEGG" id="uli:ETAA1_24140"/>
<evidence type="ECO:0000256" key="3">
    <source>
        <dbReference type="ARBA" id="ARBA00022832"/>
    </source>
</evidence>
<dbReference type="SUPFAM" id="SSF51735">
    <property type="entry name" value="NAD(P)-binding Rossmann-fold domains"/>
    <property type="match status" value="1"/>
</dbReference>
<keyword evidence="2" id="KW-0444">Lipid biosynthesis</keyword>
<comment type="similarity">
    <text evidence="1">Belongs to the zinc-containing alcohol dehydrogenase family. Quinone oxidoreductase subfamily.</text>
</comment>
<evidence type="ECO:0000259" key="11">
    <source>
        <dbReference type="SMART" id="SM00829"/>
    </source>
</evidence>
<keyword evidence="8" id="KW-0275">Fatty acid biosynthesis</keyword>
<evidence type="ECO:0000256" key="9">
    <source>
        <dbReference type="ARBA" id="ARBA00038963"/>
    </source>
</evidence>
<dbReference type="Gene3D" id="3.90.180.10">
    <property type="entry name" value="Medium-chain alcohol dehydrogenases, catalytic domain"/>
    <property type="match status" value="1"/>
</dbReference>
<evidence type="ECO:0000256" key="10">
    <source>
        <dbReference type="ARBA" id="ARBA00048843"/>
    </source>
</evidence>
<dbReference type="InterPro" id="IPR013149">
    <property type="entry name" value="ADH-like_C"/>
</dbReference>
<keyword evidence="4" id="KW-0521">NADP</keyword>
<dbReference type="EC" id="1.3.1.104" evidence="9"/>
<accession>A0A517XSK6</accession>
<dbReference type="Pfam" id="PF08240">
    <property type="entry name" value="ADH_N"/>
    <property type="match status" value="1"/>
</dbReference>
<dbReference type="OrthoDB" id="9787435at2"/>
<dbReference type="InterPro" id="IPR020843">
    <property type="entry name" value="ER"/>
</dbReference>
<protein>
    <recommendedName>
        <fullName evidence="9">enoyl-[acyl-carrier-protein] reductase</fullName>
        <ecNumber evidence="9">1.3.1.104</ecNumber>
    </recommendedName>
</protein>
<dbReference type="SUPFAM" id="SSF50129">
    <property type="entry name" value="GroES-like"/>
    <property type="match status" value="1"/>
</dbReference>
<dbReference type="InterPro" id="IPR051034">
    <property type="entry name" value="Mito_Enoyl-ACP_Reductase"/>
</dbReference>
<sequence>MNAVVFDRTGPPAEVLELREVPAAEPRRGEVLVRMLASPVNPSDLMYVEGKYGLKPTLPATPGFEGVGVVESNGGGVLGWLRKGKRVAVINDRVGNWAEYTVTRARQVIPVPDDLPDEQAATFFVNPATAVAMTRDVLKVPASEWLLQTAAGSNLGQMVIRLGKRAGFRTLNVVRRREQAAELTALGADAVIVEGDGPIEEQVRAAVPGGVRYAIDPVGGATGTAAIASLAPGGRVLLFGSLSDEVVSVHPRRILSGDVRVEGFWLGSWAKSQPVLRMLRLFREVGELIRDGTLTSPIAATYPLAKVREAVTHAAAAGKGGKVLLRIGERN</sequence>
<dbReference type="Pfam" id="PF00107">
    <property type="entry name" value="ADH_zinc_N"/>
    <property type="match status" value="1"/>
</dbReference>
<dbReference type="GO" id="GO:0141148">
    <property type="term" value="F:enoyl-[acyl-carrier-protein] reductase (NADPH) activity"/>
    <property type="evidence" value="ECO:0007669"/>
    <property type="project" value="UniProtKB-EC"/>
</dbReference>
<dbReference type="GO" id="GO:0006633">
    <property type="term" value="P:fatty acid biosynthetic process"/>
    <property type="evidence" value="ECO:0007669"/>
    <property type="project" value="UniProtKB-KW"/>
</dbReference>
<dbReference type="Gene3D" id="3.40.50.720">
    <property type="entry name" value="NAD(P)-binding Rossmann-like Domain"/>
    <property type="match status" value="1"/>
</dbReference>
<evidence type="ECO:0000313" key="12">
    <source>
        <dbReference type="EMBL" id="QDU20462.1"/>
    </source>
</evidence>
<dbReference type="RefSeq" id="WP_145238041.1">
    <property type="nucleotide sequence ID" value="NZ_CP036273.1"/>
</dbReference>